<proteinExistence type="predicted"/>
<dbReference type="Proteomes" id="UP001208689">
    <property type="component" value="Chromosome"/>
</dbReference>
<reference evidence="1" key="1">
    <citation type="submission" date="2022-09" db="EMBL/GenBank/DDBJ databases">
        <title>Actin cytoskeleton and complex cell architecture in an #Asgard archaeon.</title>
        <authorList>
            <person name="Ponce Toledo R.I."/>
            <person name="Schleper C."/>
            <person name="Rodrigues Oliveira T."/>
            <person name="Wollweber F."/>
            <person name="Xu J."/>
            <person name="Rittmann S."/>
            <person name="Klingl A."/>
            <person name="Pilhofer M."/>
        </authorList>
    </citation>
    <scope>NUCLEOTIDE SEQUENCE</scope>
    <source>
        <strain evidence="1">B-35</strain>
    </source>
</reference>
<keyword evidence="2" id="KW-1185">Reference proteome</keyword>
<protein>
    <submittedName>
        <fullName evidence="1">Uncharacterized protein</fullName>
    </submittedName>
</protein>
<evidence type="ECO:0000313" key="1">
    <source>
        <dbReference type="EMBL" id="UYP44893.1"/>
    </source>
</evidence>
<name>A0ABY6HN07_9ARCH</name>
<dbReference type="EMBL" id="CP104013">
    <property type="protein sequence ID" value="UYP44893.1"/>
    <property type="molecule type" value="Genomic_DNA"/>
</dbReference>
<evidence type="ECO:0000313" key="2">
    <source>
        <dbReference type="Proteomes" id="UP001208689"/>
    </source>
</evidence>
<organism evidence="1 2">
    <name type="scientific">Candidatus Lokiarchaeum ossiferum</name>
    <dbReference type="NCBI Taxonomy" id="2951803"/>
    <lineage>
        <taxon>Archaea</taxon>
        <taxon>Promethearchaeati</taxon>
        <taxon>Promethearchaeota</taxon>
        <taxon>Promethearchaeia</taxon>
        <taxon>Promethearchaeales</taxon>
        <taxon>Promethearchaeaceae</taxon>
        <taxon>Candidatus Lokiarchaeum</taxon>
    </lineage>
</organism>
<sequence>MQSKWGVFIKKKIEEKPIYHNLKCENSRFNCDWNGDIEWILYLKRFMIEKFEWVHQIDCLNFEVLKGVETTIDV</sequence>
<accession>A0ABY6HN07</accession>
<gene>
    <name evidence="1" type="ORF">NEF87_001178</name>
</gene>